<dbReference type="GO" id="GO:0003700">
    <property type="term" value="F:DNA-binding transcription factor activity"/>
    <property type="evidence" value="ECO:0007669"/>
    <property type="project" value="InterPro"/>
</dbReference>
<dbReference type="SUPFAM" id="SSF53697">
    <property type="entry name" value="SIS domain"/>
    <property type="match status" value="1"/>
</dbReference>
<dbReference type="AlphaFoldDB" id="A0A1S8NDS9"/>
<reference evidence="6 7" key="1">
    <citation type="submission" date="2016-05" db="EMBL/GenBank/DDBJ databases">
        <title>Microbial solvent formation.</title>
        <authorList>
            <person name="Poehlein A."/>
            <person name="Montoya Solano J.D."/>
            <person name="Flitsch S."/>
            <person name="Krabben P."/>
            <person name="Duerre P."/>
            <person name="Daniel R."/>
        </authorList>
    </citation>
    <scope>NUCLEOTIDE SEQUENCE [LARGE SCALE GENOMIC DNA]</scope>
    <source>
        <strain evidence="6 7">L1-8</strain>
    </source>
</reference>
<dbReference type="SUPFAM" id="SSF46689">
    <property type="entry name" value="Homeodomain-like"/>
    <property type="match status" value="1"/>
</dbReference>
<organism evidence="6 7">
    <name type="scientific">Clostridium saccharobutylicum</name>
    <dbReference type="NCBI Taxonomy" id="169679"/>
    <lineage>
        <taxon>Bacteria</taxon>
        <taxon>Bacillati</taxon>
        <taxon>Bacillota</taxon>
        <taxon>Clostridia</taxon>
        <taxon>Eubacteriales</taxon>
        <taxon>Clostridiaceae</taxon>
        <taxon>Clostridium</taxon>
    </lineage>
</organism>
<dbReference type="GO" id="GO:0003677">
    <property type="term" value="F:DNA binding"/>
    <property type="evidence" value="ECO:0007669"/>
    <property type="project" value="UniProtKB-KW"/>
</dbReference>
<dbReference type="GO" id="GO:0097367">
    <property type="term" value="F:carbohydrate derivative binding"/>
    <property type="evidence" value="ECO:0007669"/>
    <property type="project" value="InterPro"/>
</dbReference>
<dbReference type="PANTHER" id="PTHR30514:SF21">
    <property type="entry name" value="RPIR-FAMILY TRANSCRIPTIONAL REGULATOR"/>
    <property type="match status" value="1"/>
</dbReference>
<dbReference type="RefSeq" id="WP_077864810.1">
    <property type="nucleotide sequence ID" value="NZ_LZYZ01000002.1"/>
</dbReference>
<dbReference type="Pfam" id="PF01418">
    <property type="entry name" value="HTH_6"/>
    <property type="match status" value="1"/>
</dbReference>
<keyword evidence="1" id="KW-0805">Transcription regulation</keyword>
<dbReference type="InterPro" id="IPR036388">
    <property type="entry name" value="WH-like_DNA-bd_sf"/>
</dbReference>
<evidence type="ECO:0000256" key="3">
    <source>
        <dbReference type="ARBA" id="ARBA00023163"/>
    </source>
</evidence>
<proteinExistence type="predicted"/>
<feature type="domain" description="HTH rpiR-type" evidence="4">
    <location>
        <begin position="1"/>
        <end position="76"/>
    </location>
</feature>
<dbReference type="InterPro" id="IPR001347">
    <property type="entry name" value="SIS_dom"/>
</dbReference>
<dbReference type="PROSITE" id="PS51464">
    <property type="entry name" value="SIS"/>
    <property type="match status" value="1"/>
</dbReference>
<dbReference type="InterPro" id="IPR000281">
    <property type="entry name" value="HTH_RpiR"/>
</dbReference>
<evidence type="ECO:0000313" key="7">
    <source>
        <dbReference type="Proteomes" id="UP000191154"/>
    </source>
</evidence>
<evidence type="ECO:0000256" key="2">
    <source>
        <dbReference type="ARBA" id="ARBA00023125"/>
    </source>
</evidence>
<evidence type="ECO:0000259" key="4">
    <source>
        <dbReference type="PROSITE" id="PS51071"/>
    </source>
</evidence>
<accession>A0A1S8NDS9</accession>
<evidence type="ECO:0000259" key="5">
    <source>
        <dbReference type="PROSITE" id="PS51464"/>
    </source>
</evidence>
<dbReference type="InterPro" id="IPR047640">
    <property type="entry name" value="RpiR-like"/>
</dbReference>
<dbReference type="EMBL" id="LZYZ01000002">
    <property type="protein sequence ID" value="OOM14558.1"/>
    <property type="molecule type" value="Genomic_DNA"/>
</dbReference>
<feature type="domain" description="SIS" evidence="5">
    <location>
        <begin position="108"/>
        <end position="245"/>
    </location>
</feature>
<evidence type="ECO:0000256" key="1">
    <source>
        <dbReference type="ARBA" id="ARBA00023015"/>
    </source>
</evidence>
<sequence length="245" mass="27651">MVIEVNKDMMEKLTSTEKMVVDYINKNESNIPNMSIVDVAEKSFTSPATVSRTIKKCGLDGFSELRYKISAKEDYNNEAKKINEILGKSLIEVTKTIENISVKNVLKVVKEIKGARRIYILARGLTELVAQEFNLKLELLGYNTFLIVDPNIMRKICKTLNEDELVMIFSLKIGSREVVEAAESAVKTGAKVITCCCVQNSELEKLSDITLIGYKQPRTSIKEFEVTSRLPLFIISRAIIDYLII</sequence>
<dbReference type="Proteomes" id="UP000191154">
    <property type="component" value="Unassembled WGS sequence"/>
</dbReference>
<gene>
    <name evidence="6" type="primary">murR_1</name>
    <name evidence="6" type="ORF">CLOSAC_14380</name>
</gene>
<dbReference type="CDD" id="cd05013">
    <property type="entry name" value="SIS_RpiR"/>
    <property type="match status" value="1"/>
</dbReference>
<dbReference type="PROSITE" id="PS51071">
    <property type="entry name" value="HTH_RPIR"/>
    <property type="match status" value="1"/>
</dbReference>
<keyword evidence="3" id="KW-0804">Transcription</keyword>
<dbReference type="Pfam" id="PF01380">
    <property type="entry name" value="SIS"/>
    <property type="match status" value="1"/>
</dbReference>
<dbReference type="GO" id="GO:1901135">
    <property type="term" value="P:carbohydrate derivative metabolic process"/>
    <property type="evidence" value="ECO:0007669"/>
    <property type="project" value="InterPro"/>
</dbReference>
<dbReference type="InterPro" id="IPR009057">
    <property type="entry name" value="Homeodomain-like_sf"/>
</dbReference>
<protein>
    <submittedName>
        <fullName evidence="6">HTH-type transcriptional regulator MurR</fullName>
    </submittedName>
</protein>
<dbReference type="Gene3D" id="1.10.10.10">
    <property type="entry name" value="Winged helix-like DNA-binding domain superfamily/Winged helix DNA-binding domain"/>
    <property type="match status" value="1"/>
</dbReference>
<dbReference type="Gene3D" id="3.40.50.10490">
    <property type="entry name" value="Glucose-6-phosphate isomerase like protein, domain 1"/>
    <property type="match status" value="1"/>
</dbReference>
<dbReference type="InterPro" id="IPR035472">
    <property type="entry name" value="RpiR-like_SIS"/>
</dbReference>
<dbReference type="InterPro" id="IPR046348">
    <property type="entry name" value="SIS_dom_sf"/>
</dbReference>
<evidence type="ECO:0000313" key="6">
    <source>
        <dbReference type="EMBL" id="OOM14558.1"/>
    </source>
</evidence>
<keyword evidence="2" id="KW-0238">DNA-binding</keyword>
<comment type="caution">
    <text evidence="6">The sequence shown here is derived from an EMBL/GenBank/DDBJ whole genome shotgun (WGS) entry which is preliminary data.</text>
</comment>
<dbReference type="PANTHER" id="PTHR30514">
    <property type="entry name" value="GLUCOKINASE"/>
    <property type="match status" value="1"/>
</dbReference>
<name>A0A1S8NDS9_CLOSA</name>